<sequence length="163" mass="18208">MRTEFDYGDTVRVTRNVRDDGTYPGMAVGDLLVRRGSIGTVIGVGTFLQDQIIYTVHFLDEDRIVGCREEEVIAGDAPWAPSRFEAREKVIAGRSFSLRGEVVAEKGCIGEVIRVIRDMPEGVHYHVNFPGYMLCIPETSLEPLPKPVNRRKLTEADEEEPAA</sequence>
<dbReference type="EMBL" id="QKOE01000003">
    <property type="protein sequence ID" value="PZA17372.1"/>
    <property type="molecule type" value="Genomic_DNA"/>
</dbReference>
<dbReference type="InterPro" id="IPR007415">
    <property type="entry name" value="Nitrogenase_MoFe_mat_NifZ"/>
</dbReference>
<dbReference type="AlphaFoldDB" id="A0A323UWK5"/>
<comment type="caution">
    <text evidence="3">The sequence shown here is derived from an EMBL/GenBank/DDBJ whole genome shotgun (WGS) entry which is preliminary data.</text>
</comment>
<dbReference type="RefSeq" id="WP_110523388.1">
    <property type="nucleotide sequence ID" value="NZ_QKOE01000003.1"/>
</dbReference>
<protein>
    <submittedName>
        <fullName evidence="3">Nitrogen fixation protein NifZ</fullName>
    </submittedName>
</protein>
<dbReference type="Proteomes" id="UP000248259">
    <property type="component" value="Unassembled WGS sequence"/>
</dbReference>
<evidence type="ECO:0000313" key="3">
    <source>
        <dbReference type="EMBL" id="PZA17372.1"/>
    </source>
</evidence>
<proteinExistence type="inferred from homology"/>
<evidence type="ECO:0000313" key="4">
    <source>
        <dbReference type="Proteomes" id="UP000248259"/>
    </source>
</evidence>
<comment type="similarity">
    <text evidence="1">Belongs to the NifZ family.</text>
</comment>
<name>A0A323UWK5_9RHOO</name>
<dbReference type="Pfam" id="PF04319">
    <property type="entry name" value="NifZ"/>
    <property type="match status" value="1"/>
</dbReference>
<keyword evidence="2" id="KW-0535">Nitrogen fixation</keyword>
<reference evidence="3 4" key="1">
    <citation type="submission" date="2018-06" db="EMBL/GenBank/DDBJ databases">
        <title>Azoarcus communis strain SWub3 genome.</title>
        <authorList>
            <person name="Zorraquino Salvo V."/>
            <person name="Toubiana D."/>
            <person name="Blumwald E."/>
        </authorList>
    </citation>
    <scope>NUCLEOTIDE SEQUENCE [LARGE SCALE GENOMIC DNA]</scope>
    <source>
        <strain evidence="3 4">SWub3</strain>
    </source>
</reference>
<dbReference type="OrthoDB" id="9801083at2"/>
<evidence type="ECO:0000256" key="1">
    <source>
        <dbReference type="ARBA" id="ARBA00008027"/>
    </source>
</evidence>
<accession>A0A323UWK5</accession>
<evidence type="ECO:0000256" key="2">
    <source>
        <dbReference type="ARBA" id="ARBA00023231"/>
    </source>
</evidence>
<gene>
    <name evidence="3" type="ORF">DNK49_05780</name>
</gene>
<dbReference type="GO" id="GO:0009399">
    <property type="term" value="P:nitrogen fixation"/>
    <property type="evidence" value="ECO:0007669"/>
    <property type="project" value="InterPro"/>
</dbReference>
<organism evidence="3 4">
    <name type="scientific">Parazoarcus communis SWub3 = DSM 12120</name>
    <dbReference type="NCBI Taxonomy" id="1121029"/>
    <lineage>
        <taxon>Bacteria</taxon>
        <taxon>Pseudomonadati</taxon>
        <taxon>Pseudomonadota</taxon>
        <taxon>Betaproteobacteria</taxon>
        <taxon>Rhodocyclales</taxon>
        <taxon>Zoogloeaceae</taxon>
        <taxon>Parazoarcus</taxon>
    </lineage>
</organism>
<keyword evidence="4" id="KW-1185">Reference proteome</keyword>